<evidence type="ECO:0000313" key="2">
    <source>
        <dbReference type="EMBL" id="QHI71469.1"/>
    </source>
</evidence>
<organism evidence="2 3">
    <name type="scientific">Aminipila terrae</name>
    <dbReference type="NCBI Taxonomy" id="2697030"/>
    <lineage>
        <taxon>Bacteria</taxon>
        <taxon>Bacillati</taxon>
        <taxon>Bacillota</taxon>
        <taxon>Clostridia</taxon>
        <taxon>Peptostreptococcales</taxon>
        <taxon>Anaerovoracaceae</taxon>
        <taxon>Aminipila</taxon>
    </lineage>
</organism>
<gene>
    <name evidence="2" type="ORF">Ami3637_02915</name>
</gene>
<dbReference type="Proteomes" id="UP000463883">
    <property type="component" value="Chromosome"/>
</dbReference>
<reference evidence="2 3" key="1">
    <citation type="submission" date="2020-01" db="EMBL/GenBank/DDBJ databases">
        <title>Genomic analysis of Aminipila sp. CBA3637.</title>
        <authorList>
            <person name="Kim Y.B."/>
            <person name="Roh S.W."/>
        </authorList>
    </citation>
    <scope>NUCLEOTIDE SEQUENCE [LARGE SCALE GENOMIC DNA]</scope>
    <source>
        <strain evidence="2 3">CBA3637</strain>
    </source>
</reference>
<evidence type="ECO:0000313" key="3">
    <source>
        <dbReference type="Proteomes" id="UP000463883"/>
    </source>
</evidence>
<evidence type="ECO:0000256" key="1">
    <source>
        <dbReference type="SAM" id="Phobius"/>
    </source>
</evidence>
<dbReference type="EMBL" id="CP047591">
    <property type="protein sequence ID" value="QHI71469.1"/>
    <property type="molecule type" value="Genomic_DNA"/>
</dbReference>
<dbReference type="AlphaFoldDB" id="A0A6P1M9S2"/>
<accession>A0A6P1M9S2</accession>
<feature type="transmembrane region" description="Helical" evidence="1">
    <location>
        <begin position="6"/>
        <end position="27"/>
    </location>
</feature>
<dbReference type="RefSeq" id="WP_162361244.1">
    <property type="nucleotide sequence ID" value="NZ_CP047591.1"/>
</dbReference>
<keyword evidence="1" id="KW-1133">Transmembrane helix</keyword>
<sequence>MGTEFWIQMIVYAVSLGSFGGVVLTKLNNLEKKQDKHNGLIERMVVVEQSVKSAHRRIDEIKESEHYYED</sequence>
<keyword evidence="1" id="KW-0472">Membrane</keyword>
<keyword evidence="3" id="KW-1185">Reference proteome</keyword>
<keyword evidence="1" id="KW-0812">Transmembrane</keyword>
<proteinExistence type="predicted"/>
<protein>
    <submittedName>
        <fullName evidence="2">Uncharacterized protein</fullName>
    </submittedName>
</protein>
<name>A0A6P1M9S2_9FIRM</name>
<dbReference type="KEGG" id="amic:Ami3637_02915"/>